<dbReference type="GeneID" id="107124265"/>
<evidence type="ECO:0000313" key="3">
    <source>
        <dbReference type="Proteomes" id="UP000694871"/>
    </source>
</evidence>
<evidence type="ECO:0000256" key="2">
    <source>
        <dbReference type="SAM" id="MobiDB-lite"/>
    </source>
</evidence>
<feature type="compositionally biased region" description="Polar residues" evidence="2">
    <location>
        <begin position="92"/>
        <end position="107"/>
    </location>
</feature>
<evidence type="ECO:0000256" key="1">
    <source>
        <dbReference type="ARBA" id="ARBA00022468"/>
    </source>
</evidence>
<feature type="compositionally biased region" description="Low complexity" evidence="2">
    <location>
        <begin position="53"/>
        <end position="64"/>
    </location>
</feature>
<dbReference type="InterPro" id="IPR037863">
    <property type="entry name" value="RHOGAP6/36"/>
</dbReference>
<dbReference type="Proteomes" id="UP000694871">
    <property type="component" value="Unplaced"/>
</dbReference>
<feature type="region of interest" description="Disordered" evidence="2">
    <location>
        <begin position="238"/>
        <end position="262"/>
    </location>
</feature>
<evidence type="ECO:0000313" key="4">
    <source>
        <dbReference type="RefSeq" id="XP_015283170.1"/>
    </source>
</evidence>
<accession>A0ABM1LB33</accession>
<reference evidence="4" key="1">
    <citation type="submission" date="2025-08" db="UniProtKB">
        <authorList>
            <consortium name="RefSeq"/>
        </authorList>
    </citation>
    <scope>IDENTIFICATION</scope>
</reference>
<feature type="compositionally biased region" description="Polar residues" evidence="2">
    <location>
        <begin position="1"/>
        <end position="22"/>
    </location>
</feature>
<dbReference type="PANTHER" id="PTHR12635">
    <property type="entry name" value="RHO-GTPASE-ACTIVATING PROTEIN 6 FAMILY MEMBER"/>
    <property type="match status" value="1"/>
</dbReference>
<keyword evidence="3" id="KW-1185">Reference proteome</keyword>
<organism evidence="3 4">
    <name type="scientific">Gekko japonicus</name>
    <name type="common">Schlegel's Japanese gecko</name>
    <dbReference type="NCBI Taxonomy" id="146911"/>
    <lineage>
        <taxon>Eukaryota</taxon>
        <taxon>Metazoa</taxon>
        <taxon>Chordata</taxon>
        <taxon>Craniata</taxon>
        <taxon>Vertebrata</taxon>
        <taxon>Euteleostomi</taxon>
        <taxon>Lepidosauria</taxon>
        <taxon>Squamata</taxon>
        <taxon>Bifurcata</taxon>
        <taxon>Gekkota</taxon>
        <taxon>Gekkonidae</taxon>
        <taxon>Gekkoninae</taxon>
        <taxon>Gekko</taxon>
    </lineage>
</organism>
<gene>
    <name evidence="4" type="primary">LOC107124265</name>
</gene>
<protein>
    <submittedName>
        <fullName evidence="4">Rho GTPase-activating protein 6-like</fullName>
    </submittedName>
</protein>
<dbReference type="PANTHER" id="PTHR12635:SF7">
    <property type="entry name" value="RHO GTPASE ACTIVATING PROTEIN 6-RELATED"/>
    <property type="match status" value="1"/>
</dbReference>
<sequence>MSAHSLLNSVFSCSASPSSTKGFSKRRLRQTRSLDPALIGHSSKEEAAAGETSARAPRARAAGGSPSAECLAAFSSRALLRPAGGGLPAGVSSLSTPSTPLEKSPSGSFHFEYESPRGKRHTAWELPFLARAPSASALGSAPGGGAGANSLFFSPRRWLQQRKGPQLASSPTCAYVVWETEGDFTWNSMSGRSVRLKSVPVQSLSELERARLQEVAFYQLQQDCDLGCQITIPKVPLPPAEEPLQEEKGSFRMKEGLNLAST</sequence>
<feature type="compositionally biased region" description="Basic and acidic residues" evidence="2">
    <location>
        <begin position="245"/>
        <end position="255"/>
    </location>
</feature>
<proteinExistence type="predicted"/>
<name>A0ABM1LB33_GEKJA</name>
<keyword evidence="1" id="KW-0343">GTPase activation</keyword>
<feature type="region of interest" description="Disordered" evidence="2">
    <location>
        <begin position="88"/>
        <end position="114"/>
    </location>
</feature>
<feature type="region of interest" description="Disordered" evidence="2">
    <location>
        <begin position="1"/>
        <end position="64"/>
    </location>
</feature>
<dbReference type="RefSeq" id="XP_015283170.1">
    <property type="nucleotide sequence ID" value="XM_015427684.1"/>
</dbReference>